<dbReference type="EMBL" id="CM043021">
    <property type="protein sequence ID" value="KAI4457705.1"/>
    <property type="molecule type" value="Genomic_DNA"/>
</dbReference>
<evidence type="ECO:0000313" key="1">
    <source>
        <dbReference type="EMBL" id="KAI4457705.1"/>
    </source>
</evidence>
<comment type="caution">
    <text evidence="1">The sequence shown here is derived from an EMBL/GenBank/DDBJ whole genome shotgun (WGS) entry which is preliminary data.</text>
</comment>
<evidence type="ECO:0000313" key="2">
    <source>
        <dbReference type="Proteomes" id="UP001056778"/>
    </source>
</evidence>
<gene>
    <name evidence="1" type="ORF">MML48_7g00021544</name>
</gene>
<accession>A0ACB9SR68</accession>
<dbReference type="Proteomes" id="UP001056778">
    <property type="component" value="Chromosome 7"/>
</dbReference>
<sequence length="375" mass="43158">MIKFTKVAHINVRSLLPKLHRIRDVLYLNNYDVLALSETWLSGDIRDVHLSIDGYKFIHVDRDARGGGVGAYVRNCFDCRIIGSSSVDIEQIWFSIKVNSKYLVFGVVYRPPRQDYNFFLDKLENSLVSNAFISDILICLGDLNIDLLRCSTASSSLQLLLESLSLEQIVTEPTTLTSLLDLIIVSDVLAISSTSVYECDFSDHDLITCTINFERRVAEVPAKFYRDLNKVDSDAFATCLQALPLWRICAIHDVDDKVYLLSDSLLKLFHLFAPVKSARFTRPCMPWITDNIKLLMCLRDKAKRKYKHTCQPAHYNYYKSLRNYTTSAIRREKRAYFDFVVRSCNGGILWKKLRSLNIISSNRLSIPRALLTWRK</sequence>
<keyword evidence="2" id="KW-1185">Reference proteome</keyword>
<organism evidence="1 2">
    <name type="scientific">Holotrichia oblita</name>
    <name type="common">Chafer beetle</name>
    <dbReference type="NCBI Taxonomy" id="644536"/>
    <lineage>
        <taxon>Eukaryota</taxon>
        <taxon>Metazoa</taxon>
        <taxon>Ecdysozoa</taxon>
        <taxon>Arthropoda</taxon>
        <taxon>Hexapoda</taxon>
        <taxon>Insecta</taxon>
        <taxon>Pterygota</taxon>
        <taxon>Neoptera</taxon>
        <taxon>Endopterygota</taxon>
        <taxon>Coleoptera</taxon>
        <taxon>Polyphaga</taxon>
        <taxon>Scarabaeiformia</taxon>
        <taxon>Scarabaeidae</taxon>
        <taxon>Melolonthinae</taxon>
        <taxon>Holotrichia</taxon>
    </lineage>
</organism>
<protein>
    <submittedName>
        <fullName evidence="1">Uncharacterized protein</fullName>
    </submittedName>
</protein>
<name>A0ACB9SR68_HOLOL</name>
<reference evidence="1" key="1">
    <citation type="submission" date="2022-04" db="EMBL/GenBank/DDBJ databases">
        <title>Chromosome-scale genome assembly of Holotrichia oblita Faldermann.</title>
        <authorList>
            <person name="Rongchong L."/>
        </authorList>
    </citation>
    <scope>NUCLEOTIDE SEQUENCE</scope>
    <source>
        <strain evidence="1">81SQS9</strain>
    </source>
</reference>
<proteinExistence type="predicted"/>